<dbReference type="Gene3D" id="2.130.10.10">
    <property type="entry name" value="YVTN repeat-like/Quinoprotein amine dehydrogenase"/>
    <property type="match status" value="1"/>
</dbReference>
<evidence type="ECO:0000313" key="14">
    <source>
        <dbReference type="EMBL" id="KAJ7330654.1"/>
    </source>
</evidence>
<dbReference type="PROSITE" id="PS50294">
    <property type="entry name" value="WD_REPEATS_REGION"/>
    <property type="match status" value="6"/>
</dbReference>
<feature type="repeat" description="WD" evidence="12">
    <location>
        <begin position="327"/>
        <end position="359"/>
    </location>
</feature>
<dbReference type="CDD" id="cd00200">
    <property type="entry name" value="WD40"/>
    <property type="match status" value="1"/>
</dbReference>
<dbReference type="Pfam" id="PF00400">
    <property type="entry name" value="WD40"/>
    <property type="match status" value="4"/>
</dbReference>
<evidence type="ECO:0000256" key="11">
    <source>
        <dbReference type="ARBA" id="ARBA00025741"/>
    </source>
</evidence>
<dbReference type="GO" id="GO:0045944">
    <property type="term" value="P:positive regulation of transcription by RNA polymerase II"/>
    <property type="evidence" value="ECO:0007669"/>
    <property type="project" value="UniProtKB-ARBA"/>
</dbReference>
<keyword evidence="10" id="KW-0539">Nucleus</keyword>
<keyword evidence="7" id="KW-0805">Transcription regulation</keyword>
<dbReference type="PROSITE" id="PS50082">
    <property type="entry name" value="WD_REPEATS_2"/>
    <property type="match status" value="6"/>
</dbReference>
<name>A0A9X0CE81_9CNID</name>
<dbReference type="InterPro" id="IPR036322">
    <property type="entry name" value="WD40_repeat_dom_sf"/>
</dbReference>
<dbReference type="Pfam" id="PF08513">
    <property type="entry name" value="LisH"/>
    <property type="match status" value="1"/>
</dbReference>
<gene>
    <name evidence="14" type="primary">TBL1XR1</name>
    <name evidence="14" type="ORF">OS493_022269</name>
</gene>
<dbReference type="GO" id="GO:0000976">
    <property type="term" value="F:transcription cis-regulatory region binding"/>
    <property type="evidence" value="ECO:0007669"/>
    <property type="project" value="UniProtKB-ARBA"/>
</dbReference>
<keyword evidence="3 12" id="KW-0853">WD repeat</keyword>
<dbReference type="Gene3D" id="1.20.960.30">
    <property type="match status" value="1"/>
</dbReference>
<evidence type="ECO:0000256" key="9">
    <source>
        <dbReference type="ARBA" id="ARBA00023163"/>
    </source>
</evidence>
<dbReference type="PANTHER" id="PTHR22846">
    <property type="entry name" value="WD40 REPEAT PROTEIN"/>
    <property type="match status" value="1"/>
</dbReference>
<dbReference type="PRINTS" id="PR00320">
    <property type="entry name" value="GPROTEINBRPT"/>
</dbReference>
<comment type="caution">
    <text evidence="14">The sequence shown here is derived from an EMBL/GenBank/DDBJ whole genome shotgun (WGS) entry which is preliminary data.</text>
</comment>
<dbReference type="PROSITE" id="PS00678">
    <property type="entry name" value="WD_REPEATS_1"/>
    <property type="match status" value="1"/>
</dbReference>
<dbReference type="EMBL" id="MU827792">
    <property type="protein sequence ID" value="KAJ7330654.1"/>
    <property type="molecule type" value="Genomic_DNA"/>
</dbReference>
<keyword evidence="2" id="KW-0678">Repressor</keyword>
<dbReference type="InterPro" id="IPR001680">
    <property type="entry name" value="WD40_rpt"/>
</dbReference>
<evidence type="ECO:0000256" key="6">
    <source>
        <dbReference type="ARBA" id="ARBA00022853"/>
    </source>
</evidence>
<dbReference type="InterPro" id="IPR020472">
    <property type="entry name" value="WD40_PAC1"/>
</dbReference>
<dbReference type="InterPro" id="IPR006594">
    <property type="entry name" value="LisH"/>
</dbReference>
<dbReference type="PROSITE" id="PS50896">
    <property type="entry name" value="LISH"/>
    <property type="match status" value="1"/>
</dbReference>
<dbReference type="GO" id="GO:0000118">
    <property type="term" value="C:histone deacetylase complex"/>
    <property type="evidence" value="ECO:0007669"/>
    <property type="project" value="TreeGrafter"/>
</dbReference>
<feature type="repeat" description="WD" evidence="12">
    <location>
        <begin position="244"/>
        <end position="285"/>
    </location>
</feature>
<evidence type="ECO:0000256" key="2">
    <source>
        <dbReference type="ARBA" id="ARBA00022491"/>
    </source>
</evidence>
<keyword evidence="14" id="KW-0675">Receptor</keyword>
<dbReference type="InterPro" id="IPR024977">
    <property type="entry name" value="Apc4-like_WD40_dom"/>
</dbReference>
<evidence type="ECO:0000259" key="13">
    <source>
        <dbReference type="Pfam" id="PF12894"/>
    </source>
</evidence>
<evidence type="ECO:0000256" key="5">
    <source>
        <dbReference type="ARBA" id="ARBA00022786"/>
    </source>
</evidence>
<dbReference type="Pfam" id="PF12894">
    <property type="entry name" value="ANAPC4_WD40"/>
    <property type="match status" value="1"/>
</dbReference>
<feature type="repeat" description="WD" evidence="12">
    <location>
        <begin position="369"/>
        <end position="419"/>
    </location>
</feature>
<sequence>MSMSSDEVNFLVYRYLQESGFQHSAFTFGVESHVDQSNINGSIVPPGALVSIVQKGVQYVEAEVTLNEDGTILDENSDLDHVSLIDAVLPDIVTTRHTLLQQNRSLNKPDIGIKLEDSHYPHANSVGHSEIMDIDGTVNDVGNNKAFVLKGHDSEVFVCSWNPSQDILASGSGDGTARLWPINETGVGTALILRHQFKDLENHKNAPKDVTSLEWNNDGTLLATGSYDGQARIWSPEGELIKTLSDYKGPIFSIKWNKKGNYLLSAGVDKSNIVWDSNTWEVKQQFAFHQAPTLDVDWQNNTSFASCSTDKIIHVCKLGVDKPVKSFEGHTSEVNAIKWDPSGSLLASCSDDLSAKIWSTKQDTWMFDLQGHKKEIYTVAWSPTGPTTACPNAPLLLASASYDTTVKLWELERGSCLLSLSKHQEPVYSLSFSPDGRYLASGSFDRAINVWSTQTGTLVHSFHGNGGIFEVQWSPRGDKVAACFSDNTLCVLDVRSL</sequence>
<keyword evidence="9" id="KW-0804">Transcription</keyword>
<comment type="similarity">
    <text evidence="11">Belongs to the WD repeat EBI family.</text>
</comment>
<dbReference type="Proteomes" id="UP001163046">
    <property type="component" value="Unassembled WGS sequence"/>
</dbReference>
<evidence type="ECO:0000256" key="7">
    <source>
        <dbReference type="ARBA" id="ARBA00023015"/>
    </source>
</evidence>
<protein>
    <submittedName>
        <fullName evidence="14">Transducin (Beta)-like 1 X-linked receptor 1</fullName>
    </submittedName>
</protein>
<dbReference type="OrthoDB" id="1367865at2759"/>
<keyword evidence="5" id="KW-0833">Ubl conjugation pathway</keyword>
<proteinExistence type="inferred from homology"/>
<dbReference type="SMART" id="SM00667">
    <property type="entry name" value="LisH"/>
    <property type="match status" value="1"/>
</dbReference>
<feature type="repeat" description="WD" evidence="12">
    <location>
        <begin position="149"/>
        <end position="180"/>
    </location>
</feature>
<evidence type="ECO:0000256" key="10">
    <source>
        <dbReference type="ARBA" id="ARBA00023242"/>
    </source>
</evidence>
<dbReference type="SMART" id="SM00320">
    <property type="entry name" value="WD40"/>
    <property type="match status" value="8"/>
</dbReference>
<dbReference type="GO" id="GO:0003714">
    <property type="term" value="F:transcription corepressor activity"/>
    <property type="evidence" value="ECO:0007669"/>
    <property type="project" value="InterPro"/>
</dbReference>
<dbReference type="SUPFAM" id="SSF50978">
    <property type="entry name" value="WD40 repeat-like"/>
    <property type="match status" value="1"/>
</dbReference>
<organism evidence="14 15">
    <name type="scientific">Desmophyllum pertusum</name>
    <dbReference type="NCBI Taxonomy" id="174260"/>
    <lineage>
        <taxon>Eukaryota</taxon>
        <taxon>Metazoa</taxon>
        <taxon>Cnidaria</taxon>
        <taxon>Anthozoa</taxon>
        <taxon>Hexacorallia</taxon>
        <taxon>Scleractinia</taxon>
        <taxon>Caryophylliina</taxon>
        <taxon>Caryophylliidae</taxon>
        <taxon>Desmophyllum</taxon>
    </lineage>
</organism>
<dbReference type="PANTHER" id="PTHR22846:SF2">
    <property type="entry name" value="F-BOX-LIKE_WD REPEAT-CONTAINING PROTEIN EBI"/>
    <property type="match status" value="1"/>
</dbReference>
<dbReference type="GO" id="GO:0006325">
    <property type="term" value="P:chromatin organization"/>
    <property type="evidence" value="ECO:0007669"/>
    <property type="project" value="UniProtKB-KW"/>
</dbReference>
<evidence type="ECO:0000256" key="4">
    <source>
        <dbReference type="ARBA" id="ARBA00022737"/>
    </source>
</evidence>
<keyword evidence="4" id="KW-0677">Repeat</keyword>
<dbReference type="InterPro" id="IPR015943">
    <property type="entry name" value="WD40/YVTN_repeat-like_dom_sf"/>
</dbReference>
<accession>A0A9X0CE81</accession>
<evidence type="ECO:0000256" key="8">
    <source>
        <dbReference type="ARBA" id="ARBA00023159"/>
    </source>
</evidence>
<evidence type="ECO:0000256" key="12">
    <source>
        <dbReference type="PROSITE-ProRule" id="PRU00221"/>
    </source>
</evidence>
<keyword evidence="15" id="KW-1185">Reference proteome</keyword>
<keyword evidence="6" id="KW-0156">Chromatin regulator</keyword>
<dbReference type="FunFam" id="1.20.960.30:FF:000001">
    <property type="entry name" value="F-box-like/WD repeat-containing protein TBL1XR1"/>
    <property type="match status" value="1"/>
</dbReference>
<evidence type="ECO:0000256" key="3">
    <source>
        <dbReference type="ARBA" id="ARBA00022574"/>
    </source>
</evidence>
<keyword evidence="8" id="KW-0010">Activator</keyword>
<reference evidence="14" key="1">
    <citation type="submission" date="2023-01" db="EMBL/GenBank/DDBJ databases">
        <title>Genome assembly of the deep-sea coral Lophelia pertusa.</title>
        <authorList>
            <person name="Herrera S."/>
            <person name="Cordes E."/>
        </authorList>
    </citation>
    <scope>NUCLEOTIDE SEQUENCE</scope>
    <source>
        <strain evidence="14">USNM1676648</strain>
        <tissue evidence="14">Polyp</tissue>
    </source>
</reference>
<feature type="repeat" description="WD" evidence="12">
    <location>
        <begin position="420"/>
        <end position="461"/>
    </location>
</feature>
<evidence type="ECO:0000256" key="1">
    <source>
        <dbReference type="ARBA" id="ARBA00004123"/>
    </source>
</evidence>
<dbReference type="AlphaFoldDB" id="A0A9X0CE81"/>
<feature type="domain" description="Anaphase-promoting complex subunit 4-like WD40" evidence="13">
    <location>
        <begin position="160"/>
        <end position="258"/>
    </location>
</feature>
<feature type="repeat" description="WD" evidence="12">
    <location>
        <begin position="203"/>
        <end position="235"/>
    </location>
</feature>
<dbReference type="FunFam" id="2.130.10.10:FF:002234">
    <property type="entry name" value="F-box-like/WD repeat-containing protein TBL1XR1"/>
    <property type="match status" value="1"/>
</dbReference>
<comment type="subcellular location">
    <subcellularLocation>
        <location evidence="1">Nucleus</location>
    </subcellularLocation>
</comment>
<evidence type="ECO:0000313" key="15">
    <source>
        <dbReference type="Proteomes" id="UP001163046"/>
    </source>
</evidence>
<dbReference type="InterPro" id="IPR045183">
    <property type="entry name" value="Ebi-like"/>
</dbReference>
<dbReference type="InterPro" id="IPR019775">
    <property type="entry name" value="WD40_repeat_CS"/>
</dbReference>